<feature type="region of interest" description="Disordered" evidence="1">
    <location>
        <begin position="281"/>
        <end position="300"/>
    </location>
</feature>
<dbReference type="OrthoDB" id="345282at2"/>
<proteinExistence type="predicted"/>
<evidence type="ECO:0000313" key="2">
    <source>
        <dbReference type="EMBL" id="MDV6234651.1"/>
    </source>
</evidence>
<reference evidence="2" key="3">
    <citation type="submission" date="2023-10" db="EMBL/GenBank/DDBJ databases">
        <authorList>
            <person name="Picardeau M."/>
            <person name="Thibeaux R."/>
        </authorList>
    </citation>
    <scope>NUCLEOTIDE SEQUENCE</scope>
    <source>
        <strain evidence="2">ATI7-C-A5</strain>
    </source>
</reference>
<gene>
    <name evidence="2" type="ORF">CH379_003285</name>
    <name evidence="3" type="ORF">CH379_05185</name>
</gene>
<comment type="caution">
    <text evidence="3">The sequence shown here is derived from an EMBL/GenBank/DDBJ whole genome shotgun (WGS) entry which is preliminary data.</text>
</comment>
<dbReference type="SUPFAM" id="SSF82171">
    <property type="entry name" value="DPP6 N-terminal domain-like"/>
    <property type="match status" value="1"/>
</dbReference>
<dbReference type="AlphaFoldDB" id="A0A2N0BBN6"/>
<name>A0A2N0BBN6_9LEPT</name>
<evidence type="ECO:0000313" key="4">
    <source>
        <dbReference type="Proteomes" id="UP000232122"/>
    </source>
</evidence>
<organism evidence="3">
    <name type="scientific">Leptospira ellisii</name>
    <dbReference type="NCBI Taxonomy" id="2023197"/>
    <lineage>
        <taxon>Bacteria</taxon>
        <taxon>Pseudomonadati</taxon>
        <taxon>Spirochaetota</taxon>
        <taxon>Spirochaetia</taxon>
        <taxon>Leptospirales</taxon>
        <taxon>Leptospiraceae</taxon>
        <taxon>Leptospira</taxon>
    </lineage>
</organism>
<reference evidence="3" key="1">
    <citation type="submission" date="2017-07" db="EMBL/GenBank/DDBJ databases">
        <title>Leptospira spp. isolated from tropical soils.</title>
        <authorList>
            <person name="Thibeaux R."/>
            <person name="Iraola G."/>
            <person name="Ferres I."/>
            <person name="Bierque E."/>
            <person name="Girault D."/>
            <person name="Soupe-Gilbert M.-E."/>
            <person name="Picardeau M."/>
            <person name="Goarant C."/>
        </authorList>
    </citation>
    <scope>NUCLEOTIDE SEQUENCE [LARGE SCALE GENOMIC DNA]</scope>
    <source>
        <strain evidence="3">ATI7-C-A5</strain>
    </source>
</reference>
<evidence type="ECO:0000256" key="1">
    <source>
        <dbReference type="SAM" id="MobiDB-lite"/>
    </source>
</evidence>
<dbReference type="Proteomes" id="UP000232122">
    <property type="component" value="Unassembled WGS sequence"/>
</dbReference>
<dbReference type="EMBL" id="NPEF02000002">
    <property type="protein sequence ID" value="MDV6234651.1"/>
    <property type="molecule type" value="Genomic_DNA"/>
</dbReference>
<protein>
    <recommendedName>
        <fullName evidence="5">WD40 repeat domain-containing protein</fullName>
    </recommendedName>
</protein>
<keyword evidence="4" id="KW-1185">Reference proteome</keyword>
<dbReference type="EMBL" id="NPEF01000035">
    <property type="protein sequence ID" value="PJZ93947.1"/>
    <property type="molecule type" value="Genomic_DNA"/>
</dbReference>
<evidence type="ECO:0000313" key="3">
    <source>
        <dbReference type="EMBL" id="PJZ93947.1"/>
    </source>
</evidence>
<dbReference type="RefSeq" id="WP_100764741.1">
    <property type="nucleotide sequence ID" value="NZ_NPEF02000002.1"/>
</dbReference>
<accession>A0A2N0BBN6</accession>
<sequence>MNRIPLSSADRFLIRDRYAFLCDIRGNSREIHILDLENPEKPRLVNALSFRNPIGCLSIDGNVLLAGENGRALHRFDLDDPANPKPLDVYVLLGYDLHDICGVSGKVLAAMKWEGIGMVDLDRPNEIQPIEKNKLDGGLFERLTPFRDRFLTVSARSDNRFLYEISLSNGLMEIIDRKEFRNFKPTSVFSANSEIVLYGENESGDGEHPSVLFFDSAFQRLGEPVRLAHRPRICFPLSDGNILFGFDSSYALWDRNGHKITPLFRQFEDRISKEYSEIPIGSSQRYGEDGDDSENRDCIPNEASDMEFRSACKKGDFLFATHDSQFLSFRIAADSVFRKIV</sequence>
<reference evidence="2 4" key="2">
    <citation type="journal article" date="2018" name="Microb. Genom.">
        <title>Deciphering the unexplored Leptospira diversity from soils uncovers genomic evolution to virulence.</title>
        <authorList>
            <person name="Thibeaux R."/>
            <person name="Iraola G."/>
            <person name="Ferres I."/>
            <person name="Bierque E."/>
            <person name="Girault D."/>
            <person name="Soupe-Gilbert M.E."/>
            <person name="Picardeau M."/>
            <person name="Goarant C."/>
        </authorList>
    </citation>
    <scope>NUCLEOTIDE SEQUENCE [LARGE SCALE GENOMIC DNA]</scope>
    <source>
        <strain evidence="2 4">ATI7-C-A5</strain>
    </source>
</reference>
<evidence type="ECO:0008006" key="5">
    <source>
        <dbReference type="Google" id="ProtNLM"/>
    </source>
</evidence>